<evidence type="ECO:0000256" key="1">
    <source>
        <dbReference type="ARBA" id="ARBA00022801"/>
    </source>
</evidence>
<dbReference type="PANTHER" id="PTHR48081">
    <property type="entry name" value="AB HYDROLASE SUPERFAMILY PROTEIN C4A8.06C"/>
    <property type="match status" value="1"/>
</dbReference>
<sequence>MARDTVSYGSHPDQYIDVTRPTGDPRWTAVLVHGGYWRSPYKADLMEPMAEALAASGVTAWNVEYRRPDAHGWEATTSDLAAALAAVVPDGPVVVIGHSAGGQLALRAAADAAPAPALAVSLAGVIDLEEAHRLRLGDGAVENALGHPWDAGNPDDVASSPRHRLPLRVPQVIACGHDDDPHLLAISRDYARAAGEAGDDLVQVSAPGDHFDIIAPQHRLWSQVLAAIEHRVAG</sequence>
<gene>
    <name evidence="3" type="ORF">ACFQ04_12105</name>
</gene>
<dbReference type="EMBL" id="JBHTIL010000001">
    <property type="protein sequence ID" value="MFD0926477.1"/>
    <property type="molecule type" value="Genomic_DNA"/>
</dbReference>
<dbReference type="InterPro" id="IPR000073">
    <property type="entry name" value="AB_hydrolase_1"/>
</dbReference>
<name>A0ABW3G7P6_9NOCA</name>
<evidence type="ECO:0000313" key="4">
    <source>
        <dbReference type="Proteomes" id="UP001597068"/>
    </source>
</evidence>
<dbReference type="Gene3D" id="3.40.50.1820">
    <property type="entry name" value="alpha/beta hydrolase"/>
    <property type="match status" value="1"/>
</dbReference>
<evidence type="ECO:0000313" key="3">
    <source>
        <dbReference type="EMBL" id="MFD0926477.1"/>
    </source>
</evidence>
<dbReference type="PANTHER" id="PTHR48081:SF33">
    <property type="entry name" value="KYNURENINE FORMAMIDASE"/>
    <property type="match status" value="1"/>
</dbReference>
<comment type="caution">
    <text evidence="3">The sequence shown here is derived from an EMBL/GenBank/DDBJ whole genome shotgun (WGS) entry which is preliminary data.</text>
</comment>
<dbReference type="SUPFAM" id="SSF53474">
    <property type="entry name" value="alpha/beta-Hydrolases"/>
    <property type="match status" value="1"/>
</dbReference>
<reference evidence="4" key="1">
    <citation type="journal article" date="2019" name="Int. J. Syst. Evol. Microbiol.">
        <title>The Global Catalogue of Microorganisms (GCM) 10K type strain sequencing project: providing services to taxonomists for standard genome sequencing and annotation.</title>
        <authorList>
            <consortium name="The Broad Institute Genomics Platform"/>
            <consortium name="The Broad Institute Genome Sequencing Center for Infectious Disease"/>
            <person name="Wu L."/>
            <person name="Ma J."/>
        </authorList>
    </citation>
    <scope>NUCLEOTIDE SEQUENCE [LARGE SCALE GENOMIC DNA]</scope>
    <source>
        <strain evidence="4">CCUG 50873</strain>
    </source>
</reference>
<dbReference type="GO" id="GO:0016787">
    <property type="term" value="F:hydrolase activity"/>
    <property type="evidence" value="ECO:0007669"/>
    <property type="project" value="UniProtKB-KW"/>
</dbReference>
<keyword evidence="1 3" id="KW-0378">Hydrolase</keyword>
<dbReference type="Pfam" id="PF12697">
    <property type="entry name" value="Abhydrolase_6"/>
    <property type="match status" value="1"/>
</dbReference>
<dbReference type="InterPro" id="IPR029058">
    <property type="entry name" value="AB_hydrolase_fold"/>
</dbReference>
<dbReference type="RefSeq" id="WP_253645650.1">
    <property type="nucleotide sequence ID" value="NZ_BAAAMO010000002.1"/>
</dbReference>
<keyword evidence="4" id="KW-1185">Reference proteome</keyword>
<dbReference type="InterPro" id="IPR050300">
    <property type="entry name" value="GDXG_lipolytic_enzyme"/>
</dbReference>
<accession>A0ABW3G7P6</accession>
<feature type="domain" description="AB hydrolase-1" evidence="2">
    <location>
        <begin position="30"/>
        <end position="136"/>
    </location>
</feature>
<protein>
    <submittedName>
        <fullName evidence="3">Alpha/beta hydrolase</fullName>
    </submittedName>
</protein>
<proteinExistence type="predicted"/>
<dbReference type="Proteomes" id="UP001597068">
    <property type="component" value="Unassembled WGS sequence"/>
</dbReference>
<evidence type="ECO:0000259" key="2">
    <source>
        <dbReference type="Pfam" id="PF12697"/>
    </source>
</evidence>
<organism evidence="3 4">
    <name type="scientific">Williamsia deligens</name>
    <dbReference type="NCBI Taxonomy" id="321325"/>
    <lineage>
        <taxon>Bacteria</taxon>
        <taxon>Bacillati</taxon>
        <taxon>Actinomycetota</taxon>
        <taxon>Actinomycetes</taxon>
        <taxon>Mycobacteriales</taxon>
        <taxon>Nocardiaceae</taxon>
        <taxon>Williamsia</taxon>
    </lineage>
</organism>